<feature type="chain" id="PRO_5035241489" evidence="1">
    <location>
        <begin position="26"/>
        <end position="308"/>
    </location>
</feature>
<dbReference type="EMBL" id="JAFREP010000002">
    <property type="protein sequence ID" value="MBO1317516.1"/>
    <property type="molecule type" value="Genomic_DNA"/>
</dbReference>
<comment type="caution">
    <text evidence="2">The sequence shown here is derived from an EMBL/GenBank/DDBJ whole genome shotgun (WGS) entry which is preliminary data.</text>
</comment>
<keyword evidence="1" id="KW-0732">Signal</keyword>
<name>A0A8J7QAZ6_9BACT</name>
<dbReference type="RefSeq" id="WP_207856766.1">
    <property type="nucleotide sequence ID" value="NZ_JAFREP010000002.1"/>
</dbReference>
<dbReference type="Proteomes" id="UP000664417">
    <property type="component" value="Unassembled WGS sequence"/>
</dbReference>
<accession>A0A8J7QAZ6</accession>
<protein>
    <submittedName>
        <fullName evidence="2">Uncharacterized protein</fullName>
    </submittedName>
</protein>
<feature type="signal peptide" evidence="1">
    <location>
        <begin position="1"/>
        <end position="25"/>
    </location>
</feature>
<keyword evidence="3" id="KW-1185">Reference proteome</keyword>
<organism evidence="2 3">
    <name type="scientific">Acanthopleuribacter pedis</name>
    <dbReference type="NCBI Taxonomy" id="442870"/>
    <lineage>
        <taxon>Bacteria</taxon>
        <taxon>Pseudomonadati</taxon>
        <taxon>Acidobacteriota</taxon>
        <taxon>Holophagae</taxon>
        <taxon>Acanthopleuribacterales</taxon>
        <taxon>Acanthopleuribacteraceae</taxon>
        <taxon>Acanthopleuribacter</taxon>
    </lineage>
</organism>
<reference evidence="2" key="1">
    <citation type="submission" date="2021-03" db="EMBL/GenBank/DDBJ databases">
        <authorList>
            <person name="Wang G."/>
        </authorList>
    </citation>
    <scope>NUCLEOTIDE SEQUENCE</scope>
    <source>
        <strain evidence="2">KCTC 12899</strain>
    </source>
</reference>
<evidence type="ECO:0000256" key="1">
    <source>
        <dbReference type="SAM" id="SignalP"/>
    </source>
</evidence>
<gene>
    <name evidence="2" type="ORF">J3U88_03520</name>
</gene>
<sequence>MSTTCPKPSRVFVLLLLLAGGRLLAQEDALFQTLEQTWRDASAAVTTRVPSAEELARVEALFVRTLSGERDSGLVVAWRQFGFRFYAVGEGEIWALRDIRNFGRGFYLFRPPGALPVLLQAPHAFHDLDTGEIAMRWFVEGPWLAGAWNTAHRYEVLPDLRPVDWVDRRDQYGQALTAAALSVMSRGVIVQLHGFEQMNRVTPAGRDAAVILSNGRETPSPAVWSLDACFEGFQLGQVRVFGEDVMELGGTRNQQALAVHADGGRLWFLHLEMDRPLRRNLVRDRSLRDDLAGCLLDRRLCGYPPRSR</sequence>
<proteinExistence type="predicted"/>
<evidence type="ECO:0000313" key="2">
    <source>
        <dbReference type="EMBL" id="MBO1317516.1"/>
    </source>
</evidence>
<evidence type="ECO:0000313" key="3">
    <source>
        <dbReference type="Proteomes" id="UP000664417"/>
    </source>
</evidence>
<dbReference type="AlphaFoldDB" id="A0A8J7QAZ6"/>